<proteinExistence type="predicted"/>
<feature type="signal peptide" evidence="1">
    <location>
        <begin position="1"/>
        <end position="18"/>
    </location>
</feature>
<evidence type="ECO:0000313" key="3">
    <source>
        <dbReference type="Proteomes" id="UP000050346"/>
    </source>
</evidence>
<organism evidence="2 3">
    <name type="scientific">Pseudomonas amygdali pv. dendropanacis</name>
    <dbReference type="NCBI Taxonomy" id="235272"/>
    <lineage>
        <taxon>Bacteria</taxon>
        <taxon>Pseudomonadati</taxon>
        <taxon>Pseudomonadota</taxon>
        <taxon>Gammaproteobacteria</taxon>
        <taxon>Pseudomonadales</taxon>
        <taxon>Pseudomonadaceae</taxon>
        <taxon>Pseudomonas</taxon>
        <taxon>Pseudomonas amygdali</taxon>
    </lineage>
</organism>
<dbReference type="PATRIC" id="fig|235272.12.peg.5120"/>
<sequence length="144" mass="15878">MKKIVPLMLLLCSVNCVAADFSVTTTKVPRIMLMPSPTSVNLHRLRFSDYPYGAATNSRLRRVSWDLTSFPTAENEVVDICYQLDGVDNISCLTALPGTTGESESFNSFGFNFASTVFVRHKAPRAAPVSRPLAANKVTFHLSY</sequence>
<evidence type="ECO:0000313" key="2">
    <source>
        <dbReference type="EMBL" id="KPX20637.1"/>
    </source>
</evidence>
<dbReference type="EMBL" id="LJQG01000117">
    <property type="protein sequence ID" value="KPX20637.1"/>
    <property type="molecule type" value="Genomic_DNA"/>
</dbReference>
<accession>A0A0P9PSU3</accession>
<protein>
    <submittedName>
        <fullName evidence="2">Transposase</fullName>
    </submittedName>
</protein>
<evidence type="ECO:0000256" key="1">
    <source>
        <dbReference type="SAM" id="SignalP"/>
    </source>
</evidence>
<name>A0A0P9PSU3_PSEA0</name>
<feature type="chain" id="PRO_5006165563" evidence="1">
    <location>
        <begin position="19"/>
        <end position="144"/>
    </location>
</feature>
<comment type="caution">
    <text evidence="2">The sequence shown here is derived from an EMBL/GenBank/DDBJ whole genome shotgun (WGS) entry which is preliminary data.</text>
</comment>
<dbReference type="AlphaFoldDB" id="A0A0P9PSU3"/>
<reference evidence="2 3" key="1">
    <citation type="submission" date="2015-09" db="EMBL/GenBank/DDBJ databases">
        <title>Genome announcement of multiple Pseudomonas syringae strains.</title>
        <authorList>
            <person name="Thakur S."/>
            <person name="Wang P.W."/>
            <person name="Gong Y."/>
            <person name="Weir B.S."/>
            <person name="Guttman D.S."/>
        </authorList>
    </citation>
    <scope>NUCLEOTIDE SEQUENCE [LARGE SCALE GENOMIC DNA]</scope>
    <source>
        <strain evidence="2 3">ICMP9150</strain>
    </source>
</reference>
<gene>
    <name evidence="2" type="ORF">ALO71_200046</name>
</gene>
<keyword evidence="1" id="KW-0732">Signal</keyword>
<dbReference type="Proteomes" id="UP000050346">
    <property type="component" value="Unassembled WGS sequence"/>
</dbReference>